<feature type="transmembrane region" description="Helical" evidence="6">
    <location>
        <begin position="191"/>
        <end position="210"/>
    </location>
</feature>
<evidence type="ECO:0000256" key="3">
    <source>
        <dbReference type="ARBA" id="ARBA00022824"/>
    </source>
</evidence>
<evidence type="ECO:0000313" key="11">
    <source>
        <dbReference type="Proteomes" id="UP000319663"/>
    </source>
</evidence>
<name>A0A507QMX7_MONPU</name>
<feature type="coiled-coil region" evidence="7">
    <location>
        <begin position="213"/>
        <end position="240"/>
    </location>
</feature>
<evidence type="ECO:0000259" key="9">
    <source>
        <dbReference type="PROSITE" id="PS50845"/>
    </source>
</evidence>
<evidence type="ECO:0000256" key="4">
    <source>
        <dbReference type="ARBA" id="ARBA00022989"/>
    </source>
</evidence>
<dbReference type="Pfam" id="PF02453">
    <property type="entry name" value="Reticulon"/>
    <property type="match status" value="1"/>
</dbReference>
<dbReference type="STRING" id="5098.A0A507QMX7"/>
<comment type="subcellular location">
    <subcellularLocation>
        <location evidence="1 6">Endoplasmic reticulum membrane</location>
        <topology evidence="1 6">Multi-pass membrane protein</topology>
    </subcellularLocation>
</comment>
<evidence type="ECO:0000256" key="8">
    <source>
        <dbReference type="SAM" id="MobiDB-lite"/>
    </source>
</evidence>
<feature type="transmembrane region" description="Helical" evidence="6">
    <location>
        <begin position="163"/>
        <end position="185"/>
    </location>
</feature>
<protein>
    <recommendedName>
        <fullName evidence="6">Reticulon-like protein</fullName>
    </recommendedName>
</protein>
<dbReference type="InterPro" id="IPR003388">
    <property type="entry name" value="Reticulon"/>
</dbReference>
<evidence type="ECO:0000313" key="10">
    <source>
        <dbReference type="EMBL" id="TQB68464.1"/>
    </source>
</evidence>
<dbReference type="AlphaFoldDB" id="A0A507QMX7"/>
<evidence type="ECO:0000256" key="2">
    <source>
        <dbReference type="ARBA" id="ARBA00022692"/>
    </source>
</evidence>
<feature type="region of interest" description="Disordered" evidence="8">
    <location>
        <begin position="271"/>
        <end position="326"/>
    </location>
</feature>
<evidence type="ECO:0000256" key="6">
    <source>
        <dbReference type="RuleBase" id="RU363132"/>
    </source>
</evidence>
<dbReference type="Proteomes" id="UP000319663">
    <property type="component" value="Unassembled WGS sequence"/>
</dbReference>
<evidence type="ECO:0000256" key="7">
    <source>
        <dbReference type="SAM" id="Coils"/>
    </source>
</evidence>
<keyword evidence="2 6" id="KW-0812">Transmembrane</keyword>
<keyword evidence="3 6" id="KW-0256">Endoplasmic reticulum</keyword>
<accession>A0A507QMX7</accession>
<feature type="transmembrane region" description="Helical" evidence="6">
    <location>
        <begin position="77"/>
        <end position="96"/>
    </location>
</feature>
<comment type="caution">
    <text evidence="10">The sequence shown here is derived from an EMBL/GenBank/DDBJ whole genome shotgun (WGS) entry which is preliminary data.</text>
</comment>
<evidence type="ECO:0000256" key="1">
    <source>
        <dbReference type="ARBA" id="ARBA00004477"/>
    </source>
</evidence>
<keyword evidence="4 6" id="KW-1133">Transmembrane helix</keyword>
<gene>
    <name evidence="10" type="ORF">MPDQ_003407</name>
</gene>
<evidence type="ECO:0000256" key="5">
    <source>
        <dbReference type="ARBA" id="ARBA00023136"/>
    </source>
</evidence>
<reference evidence="10 11" key="1">
    <citation type="submission" date="2019-06" db="EMBL/GenBank/DDBJ databases">
        <title>Wine fermentation using esterase from Monascus purpureus.</title>
        <authorList>
            <person name="Geng C."/>
            <person name="Zhang Y."/>
        </authorList>
    </citation>
    <scope>NUCLEOTIDE SEQUENCE [LARGE SCALE GENOMIC DNA]</scope>
    <source>
        <strain evidence="10">HQ1</strain>
    </source>
</reference>
<feature type="domain" description="Reticulon" evidence="9">
    <location>
        <begin position="64"/>
        <end position="261"/>
    </location>
</feature>
<keyword evidence="7" id="KW-0175">Coiled coil</keyword>
<proteinExistence type="predicted"/>
<keyword evidence="5 6" id="KW-0472">Membrane</keyword>
<dbReference type="PROSITE" id="PS50845">
    <property type="entry name" value="RETICULON"/>
    <property type="match status" value="1"/>
</dbReference>
<dbReference type="EMBL" id="VIFY01000215">
    <property type="protein sequence ID" value="TQB68464.1"/>
    <property type="molecule type" value="Genomic_DNA"/>
</dbReference>
<sequence length="326" mass="35634">MADATVTAGSKYSPLSAPKPGAVGNVKAQASRTQNELLELKNSKVPSTKTTVTGQPLTPYHSLLYSLLSWEQPRATAVSYASVVAFILAARFLPLLRWVFKLLYLALGFTAAAEIAGRVVLSQSIASSFRPRRYYTVPKETVEAVLEDVEQLLDFFLLEFQRILFAENVIHTVAAFSAAFIAYFLVKFLPLWGLSLLSATIIYIGPLIYISNRELIDAQIESAQEALHEQANQLKELAGQRTSHAKGLVKQRLGDYSTKAQEYINHRRSLSSTQMTKVASPAVAQPKVEPAIKTEDFPVAPKTEPVAAPSAETESTQKPAAEPIAA</sequence>
<keyword evidence="11" id="KW-1185">Reference proteome</keyword>
<dbReference type="GO" id="GO:0005789">
    <property type="term" value="C:endoplasmic reticulum membrane"/>
    <property type="evidence" value="ECO:0007669"/>
    <property type="project" value="UniProtKB-SubCell"/>
</dbReference>
<organism evidence="10 11">
    <name type="scientific">Monascus purpureus</name>
    <name type="common">Red mold</name>
    <name type="synonym">Monascus anka</name>
    <dbReference type="NCBI Taxonomy" id="5098"/>
    <lineage>
        <taxon>Eukaryota</taxon>
        <taxon>Fungi</taxon>
        <taxon>Dikarya</taxon>
        <taxon>Ascomycota</taxon>
        <taxon>Pezizomycotina</taxon>
        <taxon>Eurotiomycetes</taxon>
        <taxon>Eurotiomycetidae</taxon>
        <taxon>Eurotiales</taxon>
        <taxon>Aspergillaceae</taxon>
        <taxon>Monascus</taxon>
    </lineage>
</organism>